<sequence length="247" mass="26126">MDAEGASFERDVPVIAALGDPVRRRLYRVVASAPEPIGREDAAQLAGVAVHTAKFHLDKLAKDGLLEIGYRRLSGRTGPGSGRPAKVYRRAAREFAVSLPERQYDLLSRILATAVVEATKAGEAVAPVAVAVARKAGTEHGSSRAAEGSVEEQHTDSDLGTLTDALLPLGYEPRAEGEVLVLHNCPFHKVAQDQTELVCGLNLEFVAGVCDGLGRRSLVPELHPDPDRCCVTVRSASGHVGPSGAGR</sequence>
<proteinExistence type="predicted"/>
<keyword evidence="2" id="KW-1185">Reference proteome</keyword>
<evidence type="ECO:0000313" key="2">
    <source>
        <dbReference type="Proteomes" id="UP001500571"/>
    </source>
</evidence>
<evidence type="ECO:0000313" key="1">
    <source>
        <dbReference type="EMBL" id="GAA1958786.1"/>
    </source>
</evidence>
<comment type="caution">
    <text evidence="1">The sequence shown here is derived from an EMBL/GenBank/DDBJ whole genome shotgun (WGS) entry which is preliminary data.</text>
</comment>
<dbReference type="Proteomes" id="UP001500571">
    <property type="component" value="Unassembled WGS sequence"/>
</dbReference>
<dbReference type="EMBL" id="BAAAPB010000001">
    <property type="protein sequence ID" value="GAA1958786.1"/>
    <property type="molecule type" value="Genomic_DNA"/>
</dbReference>
<organism evidence="1 2">
    <name type="scientific">Nocardioides panacihumi</name>
    <dbReference type="NCBI Taxonomy" id="400774"/>
    <lineage>
        <taxon>Bacteria</taxon>
        <taxon>Bacillati</taxon>
        <taxon>Actinomycetota</taxon>
        <taxon>Actinomycetes</taxon>
        <taxon>Propionibacteriales</taxon>
        <taxon>Nocardioidaceae</taxon>
        <taxon>Nocardioides</taxon>
    </lineage>
</organism>
<dbReference type="InterPro" id="IPR036388">
    <property type="entry name" value="WH-like_DNA-bd_sf"/>
</dbReference>
<dbReference type="InterPro" id="IPR036390">
    <property type="entry name" value="WH_DNA-bd_sf"/>
</dbReference>
<dbReference type="RefSeq" id="WP_344044429.1">
    <property type="nucleotide sequence ID" value="NZ_BAAAPB010000001.1"/>
</dbReference>
<accession>A0ABN2QVD2</accession>
<protein>
    <submittedName>
        <fullName evidence="1">Transcriptional regulator</fullName>
    </submittedName>
</protein>
<reference evidence="1 2" key="1">
    <citation type="journal article" date="2019" name="Int. J. Syst. Evol. Microbiol.">
        <title>The Global Catalogue of Microorganisms (GCM) 10K type strain sequencing project: providing services to taxonomists for standard genome sequencing and annotation.</title>
        <authorList>
            <consortium name="The Broad Institute Genomics Platform"/>
            <consortium name="The Broad Institute Genome Sequencing Center for Infectious Disease"/>
            <person name="Wu L."/>
            <person name="Ma J."/>
        </authorList>
    </citation>
    <scope>NUCLEOTIDE SEQUENCE [LARGE SCALE GENOMIC DNA]</scope>
    <source>
        <strain evidence="1 2">JCM 15309</strain>
    </source>
</reference>
<dbReference type="Pfam" id="PF12840">
    <property type="entry name" value="HTH_20"/>
    <property type="match status" value="1"/>
</dbReference>
<dbReference type="SUPFAM" id="SSF46785">
    <property type="entry name" value="Winged helix' DNA-binding domain"/>
    <property type="match status" value="1"/>
</dbReference>
<gene>
    <name evidence="1" type="ORF">GCM10009798_18040</name>
</gene>
<dbReference type="Gene3D" id="1.10.10.10">
    <property type="entry name" value="Winged helix-like DNA-binding domain superfamily/Winged helix DNA-binding domain"/>
    <property type="match status" value="1"/>
</dbReference>
<name>A0ABN2QVD2_9ACTN</name>